<evidence type="ECO:0000256" key="3">
    <source>
        <dbReference type="SAM" id="SignalP"/>
    </source>
</evidence>
<dbReference type="Pfam" id="PF02557">
    <property type="entry name" value="VanY"/>
    <property type="match status" value="1"/>
</dbReference>
<dbReference type="RefSeq" id="WP_204130142.1">
    <property type="nucleotide sequence ID" value="NZ_JAFDVD010000005.1"/>
</dbReference>
<keyword evidence="1" id="KW-0175">Coiled coil</keyword>
<feature type="compositionally biased region" description="Pro residues" evidence="2">
    <location>
        <begin position="45"/>
        <end position="57"/>
    </location>
</feature>
<gene>
    <name evidence="5" type="ORF">JQN70_04630</name>
</gene>
<keyword evidence="3" id="KW-0732">Signal</keyword>
<evidence type="ECO:0000256" key="1">
    <source>
        <dbReference type="SAM" id="Coils"/>
    </source>
</evidence>
<keyword evidence="6" id="KW-1185">Reference proteome</keyword>
<dbReference type="Gene3D" id="3.30.1380.10">
    <property type="match status" value="1"/>
</dbReference>
<dbReference type="CDD" id="cd14814">
    <property type="entry name" value="Peptidase_M15"/>
    <property type="match status" value="1"/>
</dbReference>
<name>A0ABS2CIG4_9MICO</name>
<protein>
    <submittedName>
        <fullName evidence="5">D-alanyl-D-alanine carboxypeptidase family protein</fullName>
    </submittedName>
</protein>
<feature type="chain" id="PRO_5046149874" evidence="3">
    <location>
        <begin position="29"/>
        <end position="460"/>
    </location>
</feature>
<feature type="coiled-coil region" evidence="1">
    <location>
        <begin position="238"/>
        <end position="265"/>
    </location>
</feature>
<feature type="signal peptide" evidence="3">
    <location>
        <begin position="1"/>
        <end position="28"/>
    </location>
</feature>
<dbReference type="PANTHER" id="PTHR34385:SF1">
    <property type="entry name" value="PEPTIDOGLYCAN L-ALANYL-D-GLUTAMATE ENDOPEPTIDASE CWLK"/>
    <property type="match status" value="1"/>
</dbReference>
<reference evidence="5" key="1">
    <citation type="submission" date="2021-02" db="EMBL/GenBank/DDBJ databases">
        <title>Phycicoccus sp. MQZ13P-5T, whole genome shotgun sequence.</title>
        <authorList>
            <person name="Tuo L."/>
        </authorList>
    </citation>
    <scope>NUCLEOTIDE SEQUENCE</scope>
    <source>
        <strain evidence="5">MQZ13P-5</strain>
    </source>
</reference>
<feature type="compositionally biased region" description="Pro residues" evidence="2">
    <location>
        <begin position="65"/>
        <end position="77"/>
    </location>
</feature>
<accession>A0ABS2CIG4</accession>
<dbReference type="InterPro" id="IPR052179">
    <property type="entry name" value="DD-CPase-like"/>
</dbReference>
<sequence length="460" mass="47637">MVVRRTVIGALSGAVGLALLVPAAPASASPLEPHSGAVSVGAEPTPAPTASPSPSPTPSTSASPSPSPSATPKPPGPDGGHEEPAEPAPVSGAVLASQIAEANRVAALIESSTSEVAAEMRRMDELSDRSNVVLESLAAATDTENAARQEATTARSDLVALEQRLAVARAVVRDWVFDVYSGGGGDSDIVGMFDAMQTDDDEVGNPLGDLSYITDQRTRALQEVRVLTAEQVRLTATAEQAETTATAARAKIAKTKAELDTLMNAQREKIGALRKLQMAEVDKAGPIAGALVGARSAAARSAAERLRAALTLAVVETAHVGKPCTDDSGAHPNGLFPTSALCPVWGAPGERLAPRAAAAFSAMSQAYAAQTGTPLCITDSYRSYAEQVSVKAKRGRFAAQPGTSRHGLGRAVDLCGGVDDFGSAAHRWMRQNAPLYGWFHPSWAEAGGSLPEPWHWEYAG</sequence>
<organism evidence="5 6">
    <name type="scientific">Phycicoccus sonneratiae</name>
    <dbReference type="NCBI Taxonomy" id="2807628"/>
    <lineage>
        <taxon>Bacteria</taxon>
        <taxon>Bacillati</taxon>
        <taxon>Actinomycetota</taxon>
        <taxon>Actinomycetes</taxon>
        <taxon>Micrococcales</taxon>
        <taxon>Intrasporangiaceae</taxon>
        <taxon>Phycicoccus</taxon>
    </lineage>
</organism>
<dbReference type="GO" id="GO:0004180">
    <property type="term" value="F:carboxypeptidase activity"/>
    <property type="evidence" value="ECO:0007669"/>
    <property type="project" value="UniProtKB-KW"/>
</dbReference>
<dbReference type="Proteomes" id="UP001430172">
    <property type="component" value="Unassembled WGS sequence"/>
</dbReference>
<evidence type="ECO:0000313" key="5">
    <source>
        <dbReference type="EMBL" id="MBM6399666.1"/>
    </source>
</evidence>
<dbReference type="EMBL" id="JAFDVD010000005">
    <property type="protein sequence ID" value="MBM6399666.1"/>
    <property type="molecule type" value="Genomic_DNA"/>
</dbReference>
<dbReference type="InterPro" id="IPR009045">
    <property type="entry name" value="Zn_M74/Hedgehog-like"/>
</dbReference>
<evidence type="ECO:0000259" key="4">
    <source>
        <dbReference type="Pfam" id="PF02557"/>
    </source>
</evidence>
<feature type="region of interest" description="Disordered" evidence="2">
    <location>
        <begin position="26"/>
        <end position="90"/>
    </location>
</feature>
<dbReference type="PANTHER" id="PTHR34385">
    <property type="entry name" value="D-ALANYL-D-ALANINE CARBOXYPEPTIDASE"/>
    <property type="match status" value="1"/>
</dbReference>
<evidence type="ECO:0000256" key="2">
    <source>
        <dbReference type="SAM" id="MobiDB-lite"/>
    </source>
</evidence>
<keyword evidence="5" id="KW-0378">Hydrolase</keyword>
<feature type="coiled-coil region" evidence="1">
    <location>
        <begin position="109"/>
        <end position="164"/>
    </location>
</feature>
<feature type="domain" description="D-alanyl-D-alanine carboxypeptidase-like core" evidence="4">
    <location>
        <begin position="351"/>
        <end position="460"/>
    </location>
</feature>
<dbReference type="SUPFAM" id="SSF55166">
    <property type="entry name" value="Hedgehog/DD-peptidase"/>
    <property type="match status" value="1"/>
</dbReference>
<keyword evidence="5" id="KW-0121">Carboxypeptidase</keyword>
<evidence type="ECO:0000313" key="6">
    <source>
        <dbReference type="Proteomes" id="UP001430172"/>
    </source>
</evidence>
<proteinExistence type="predicted"/>
<dbReference type="InterPro" id="IPR003709">
    <property type="entry name" value="VanY-like_core_dom"/>
</dbReference>
<keyword evidence="5" id="KW-0645">Protease</keyword>
<comment type="caution">
    <text evidence="5">The sequence shown here is derived from an EMBL/GenBank/DDBJ whole genome shotgun (WGS) entry which is preliminary data.</text>
</comment>